<comment type="caution">
    <text evidence="2">The sequence shown here is derived from an EMBL/GenBank/DDBJ whole genome shotgun (WGS) entry which is preliminary data.</text>
</comment>
<feature type="compositionally biased region" description="Low complexity" evidence="1">
    <location>
        <begin position="1"/>
        <end position="11"/>
    </location>
</feature>
<evidence type="ECO:0000313" key="3">
    <source>
        <dbReference type="Proteomes" id="UP000193218"/>
    </source>
</evidence>
<evidence type="ECO:0000313" key="2">
    <source>
        <dbReference type="EMBL" id="ORX33373.1"/>
    </source>
</evidence>
<dbReference type="EMBL" id="NBSH01000023">
    <property type="protein sequence ID" value="ORX33373.1"/>
    <property type="molecule type" value="Genomic_DNA"/>
</dbReference>
<accession>A0A1Y1U5R7</accession>
<organism evidence="2 3">
    <name type="scientific">Kockovaella imperatae</name>
    <dbReference type="NCBI Taxonomy" id="4999"/>
    <lineage>
        <taxon>Eukaryota</taxon>
        <taxon>Fungi</taxon>
        <taxon>Dikarya</taxon>
        <taxon>Basidiomycota</taxon>
        <taxon>Agaricomycotina</taxon>
        <taxon>Tremellomycetes</taxon>
        <taxon>Tremellales</taxon>
        <taxon>Cuniculitremaceae</taxon>
        <taxon>Kockovaella</taxon>
    </lineage>
</organism>
<keyword evidence="3" id="KW-1185">Reference proteome</keyword>
<dbReference type="RefSeq" id="XP_021867712.1">
    <property type="nucleotide sequence ID" value="XM_022012376.1"/>
</dbReference>
<dbReference type="Proteomes" id="UP000193218">
    <property type="component" value="Unassembled WGS sequence"/>
</dbReference>
<proteinExistence type="predicted"/>
<sequence length="146" mass="16146">MTSAGPSGAASRSRDPPALDASAKPQAKLEADQQKVLKLFQGMCDSLTKDQTMTLGYGDRQELATWFGKLMKCLEENDKQALDTLRKRDAALKEVKRVTSELNAKNSELNSIAKKYKAEHQVRKKIKLAMAELSDGSDEIGEDDEE</sequence>
<reference evidence="2 3" key="1">
    <citation type="submission" date="2017-03" db="EMBL/GenBank/DDBJ databases">
        <title>Widespread Adenine N6-methylation of Active Genes in Fungi.</title>
        <authorList>
            <consortium name="DOE Joint Genome Institute"/>
            <person name="Mondo S.J."/>
            <person name="Dannebaum R.O."/>
            <person name="Kuo R.C."/>
            <person name="Louie K.B."/>
            <person name="Bewick A.J."/>
            <person name="Labutti K."/>
            <person name="Haridas S."/>
            <person name="Kuo A."/>
            <person name="Salamov A."/>
            <person name="Ahrendt S.R."/>
            <person name="Lau R."/>
            <person name="Bowen B.P."/>
            <person name="Lipzen A."/>
            <person name="Sullivan W."/>
            <person name="Andreopoulos W.B."/>
            <person name="Clum A."/>
            <person name="Lindquist E."/>
            <person name="Daum C."/>
            <person name="Northen T.R."/>
            <person name="Ramamoorthy G."/>
            <person name="Schmitz R.J."/>
            <person name="Gryganskyi A."/>
            <person name="Culley D."/>
            <person name="Magnuson J."/>
            <person name="James T.Y."/>
            <person name="O'Malley M.A."/>
            <person name="Stajich J.E."/>
            <person name="Spatafora J.W."/>
            <person name="Visel A."/>
            <person name="Grigoriev I.V."/>
        </authorList>
    </citation>
    <scope>NUCLEOTIDE SEQUENCE [LARGE SCALE GENOMIC DNA]</scope>
    <source>
        <strain evidence="2 3">NRRL Y-17943</strain>
    </source>
</reference>
<protein>
    <submittedName>
        <fullName evidence="2">Uncharacterized protein</fullName>
    </submittedName>
</protein>
<dbReference type="AlphaFoldDB" id="A0A1Y1U5R7"/>
<dbReference type="InParanoid" id="A0A1Y1U5R7"/>
<evidence type="ECO:0000256" key="1">
    <source>
        <dbReference type="SAM" id="MobiDB-lite"/>
    </source>
</evidence>
<feature type="region of interest" description="Disordered" evidence="1">
    <location>
        <begin position="1"/>
        <end position="27"/>
    </location>
</feature>
<name>A0A1Y1U5R7_9TREE</name>
<gene>
    <name evidence="2" type="ORF">BD324DRAFT_284981</name>
</gene>
<dbReference type="GeneID" id="33554184"/>